<name>A0A8H6YUK6_9AGAR</name>
<feature type="chain" id="PRO_5034948672" evidence="1">
    <location>
        <begin position="28"/>
        <end position="155"/>
    </location>
</feature>
<keyword evidence="3" id="KW-1185">Reference proteome</keyword>
<evidence type="ECO:0000256" key="1">
    <source>
        <dbReference type="SAM" id="SignalP"/>
    </source>
</evidence>
<organism evidence="2 3">
    <name type="scientific">Mycena venus</name>
    <dbReference type="NCBI Taxonomy" id="2733690"/>
    <lineage>
        <taxon>Eukaryota</taxon>
        <taxon>Fungi</taxon>
        <taxon>Dikarya</taxon>
        <taxon>Basidiomycota</taxon>
        <taxon>Agaricomycotina</taxon>
        <taxon>Agaricomycetes</taxon>
        <taxon>Agaricomycetidae</taxon>
        <taxon>Agaricales</taxon>
        <taxon>Marasmiineae</taxon>
        <taxon>Mycenaceae</taxon>
        <taxon>Mycena</taxon>
    </lineage>
</organism>
<dbReference type="Proteomes" id="UP000620124">
    <property type="component" value="Unassembled WGS sequence"/>
</dbReference>
<evidence type="ECO:0000313" key="2">
    <source>
        <dbReference type="EMBL" id="KAF7364596.1"/>
    </source>
</evidence>
<evidence type="ECO:0000313" key="3">
    <source>
        <dbReference type="Proteomes" id="UP000620124"/>
    </source>
</evidence>
<gene>
    <name evidence="2" type="ORF">MVEN_00328600</name>
</gene>
<sequence>MATSSRVMRFNFLSIAALASFAATASAQGNSCPEASRFGNVQVSPSTLSPGETFTVTADLTCAIQLGNTPTFLDYYISATATHTVSGPILIARRTYDNSTSPPIDKFTAVLPHWFYFADATYSLLMDNSFARAGPTGESVITTGGILTPINITGF</sequence>
<protein>
    <submittedName>
        <fullName evidence="2">Uncharacterized protein</fullName>
    </submittedName>
</protein>
<accession>A0A8H6YUK6</accession>
<feature type="signal peptide" evidence="1">
    <location>
        <begin position="1"/>
        <end position="27"/>
    </location>
</feature>
<keyword evidence="1" id="KW-0732">Signal</keyword>
<proteinExistence type="predicted"/>
<comment type="caution">
    <text evidence="2">The sequence shown here is derived from an EMBL/GenBank/DDBJ whole genome shotgun (WGS) entry which is preliminary data.</text>
</comment>
<dbReference type="OrthoDB" id="3043660at2759"/>
<reference evidence="2" key="1">
    <citation type="submission" date="2020-05" db="EMBL/GenBank/DDBJ databases">
        <title>Mycena genomes resolve the evolution of fungal bioluminescence.</title>
        <authorList>
            <person name="Tsai I.J."/>
        </authorList>
    </citation>
    <scope>NUCLEOTIDE SEQUENCE</scope>
    <source>
        <strain evidence="2">CCC161011</strain>
    </source>
</reference>
<dbReference type="AlphaFoldDB" id="A0A8H6YUK6"/>
<dbReference type="EMBL" id="JACAZI010000003">
    <property type="protein sequence ID" value="KAF7364596.1"/>
    <property type="molecule type" value="Genomic_DNA"/>
</dbReference>